<evidence type="ECO:0000259" key="1">
    <source>
        <dbReference type="PROSITE" id="PS50206"/>
    </source>
</evidence>
<organism evidence="2 3">
    <name type="scientific">Paenibacillus odorifer</name>
    <dbReference type="NCBI Taxonomy" id="189426"/>
    <lineage>
        <taxon>Bacteria</taxon>
        <taxon>Bacillati</taxon>
        <taxon>Bacillota</taxon>
        <taxon>Bacilli</taxon>
        <taxon>Bacillales</taxon>
        <taxon>Paenibacillaceae</taxon>
        <taxon>Paenibacillus</taxon>
    </lineage>
</organism>
<sequence length="120" mass="13516">MDLSSWMSRLGFGKSTSASVRTLKPAEFRSEMDKSKTKLVIDVREPDEYKSGFIRGAKNIPLSQLEQRLGEIPKDRDVLLYCRSGMRSKSAARILSKHGYTRLAHLQGGVSSWDGKLGRR</sequence>
<feature type="domain" description="Rhodanese" evidence="1">
    <location>
        <begin position="34"/>
        <end position="119"/>
    </location>
</feature>
<gene>
    <name evidence="2" type="ORF">BSK52_12330</name>
</gene>
<dbReference type="EMBL" id="MPTC01000008">
    <property type="protein sequence ID" value="OMD41203.1"/>
    <property type="molecule type" value="Genomic_DNA"/>
</dbReference>
<proteinExistence type="predicted"/>
<dbReference type="SUPFAM" id="SSF52821">
    <property type="entry name" value="Rhodanese/Cell cycle control phosphatase"/>
    <property type="match status" value="1"/>
</dbReference>
<comment type="caution">
    <text evidence="2">The sequence shown here is derived from an EMBL/GenBank/DDBJ whole genome shotgun (WGS) entry which is preliminary data.</text>
</comment>
<dbReference type="SMART" id="SM00450">
    <property type="entry name" value="RHOD"/>
    <property type="match status" value="1"/>
</dbReference>
<dbReference type="AlphaFoldDB" id="A0A1R0Y1I0"/>
<dbReference type="InterPro" id="IPR001763">
    <property type="entry name" value="Rhodanese-like_dom"/>
</dbReference>
<dbReference type="PANTHER" id="PTHR43031:SF18">
    <property type="entry name" value="RHODANESE-RELATED SULFURTRANSFERASES"/>
    <property type="match status" value="1"/>
</dbReference>
<accession>A0A1R0Y1I0</accession>
<name>A0A1R0Y1I0_9BACL</name>
<dbReference type="Pfam" id="PF00581">
    <property type="entry name" value="Rhodanese"/>
    <property type="match status" value="1"/>
</dbReference>
<dbReference type="Proteomes" id="UP000187439">
    <property type="component" value="Unassembled WGS sequence"/>
</dbReference>
<dbReference type="InterPro" id="IPR036873">
    <property type="entry name" value="Rhodanese-like_dom_sf"/>
</dbReference>
<dbReference type="CDD" id="cd00158">
    <property type="entry name" value="RHOD"/>
    <property type="match status" value="1"/>
</dbReference>
<dbReference type="OrthoDB" id="9800872at2"/>
<keyword evidence="2" id="KW-0808">Transferase</keyword>
<dbReference type="GO" id="GO:0016740">
    <property type="term" value="F:transferase activity"/>
    <property type="evidence" value="ECO:0007669"/>
    <property type="project" value="UniProtKB-KW"/>
</dbReference>
<protein>
    <submittedName>
        <fullName evidence="2">Sulfurtransferase</fullName>
    </submittedName>
</protein>
<dbReference type="InterPro" id="IPR050229">
    <property type="entry name" value="GlpE_sulfurtransferase"/>
</dbReference>
<evidence type="ECO:0000313" key="3">
    <source>
        <dbReference type="Proteomes" id="UP000187439"/>
    </source>
</evidence>
<dbReference type="PANTHER" id="PTHR43031">
    <property type="entry name" value="FAD-DEPENDENT OXIDOREDUCTASE"/>
    <property type="match status" value="1"/>
</dbReference>
<evidence type="ECO:0000313" key="2">
    <source>
        <dbReference type="EMBL" id="OMD41203.1"/>
    </source>
</evidence>
<dbReference type="PROSITE" id="PS50206">
    <property type="entry name" value="RHODANESE_3"/>
    <property type="match status" value="1"/>
</dbReference>
<reference evidence="2 3" key="1">
    <citation type="submission" date="2016-10" db="EMBL/GenBank/DDBJ databases">
        <title>Paenibacillus species isolates.</title>
        <authorList>
            <person name="Beno S.M."/>
        </authorList>
    </citation>
    <scope>NUCLEOTIDE SEQUENCE [LARGE SCALE GENOMIC DNA]</scope>
    <source>
        <strain evidence="2 3">FSL H7-0710</strain>
    </source>
</reference>
<dbReference type="Gene3D" id="3.40.250.10">
    <property type="entry name" value="Rhodanese-like domain"/>
    <property type="match status" value="1"/>
</dbReference>